<proteinExistence type="predicted"/>
<evidence type="ECO:0000313" key="1">
    <source>
        <dbReference type="EMBL" id="CAI2195982.1"/>
    </source>
</evidence>
<name>A0A9W4T7W7_9GLOM</name>
<accession>A0A9W4T7W7</accession>
<organism evidence="1 2">
    <name type="scientific">Funneliformis geosporum</name>
    <dbReference type="NCBI Taxonomy" id="1117311"/>
    <lineage>
        <taxon>Eukaryota</taxon>
        <taxon>Fungi</taxon>
        <taxon>Fungi incertae sedis</taxon>
        <taxon>Mucoromycota</taxon>
        <taxon>Glomeromycotina</taxon>
        <taxon>Glomeromycetes</taxon>
        <taxon>Glomerales</taxon>
        <taxon>Glomeraceae</taxon>
        <taxon>Funneliformis</taxon>
    </lineage>
</organism>
<dbReference type="EMBL" id="CAMKVN010013390">
    <property type="protein sequence ID" value="CAI2195982.1"/>
    <property type="molecule type" value="Genomic_DNA"/>
</dbReference>
<reference evidence="1" key="1">
    <citation type="submission" date="2022-08" db="EMBL/GenBank/DDBJ databases">
        <authorList>
            <person name="Kallberg Y."/>
            <person name="Tangrot J."/>
            <person name="Rosling A."/>
        </authorList>
    </citation>
    <scope>NUCLEOTIDE SEQUENCE</scope>
    <source>
        <strain evidence="1">Wild A</strain>
    </source>
</reference>
<dbReference type="OrthoDB" id="2367136at2759"/>
<feature type="non-terminal residue" evidence="1">
    <location>
        <position position="1"/>
    </location>
</feature>
<comment type="caution">
    <text evidence="1">The sequence shown here is derived from an EMBL/GenBank/DDBJ whole genome shotgun (WGS) entry which is preliminary data.</text>
</comment>
<dbReference type="Proteomes" id="UP001153678">
    <property type="component" value="Unassembled WGS sequence"/>
</dbReference>
<sequence>PSFLDGMHLDDYNEKLHLAFEFQGLQYYHHNSFYHQRSENLNLQKIHDQKKREICKNQGICLIEIPYTADLLFYIKHTLIEKGFLSETKSNPLPQSVNFGELNSLKFY</sequence>
<gene>
    <name evidence="1" type="ORF">FWILDA_LOCUS17349</name>
</gene>
<keyword evidence="2" id="KW-1185">Reference proteome</keyword>
<protein>
    <submittedName>
        <fullName evidence="1">173_t:CDS:1</fullName>
    </submittedName>
</protein>
<evidence type="ECO:0000313" key="2">
    <source>
        <dbReference type="Proteomes" id="UP001153678"/>
    </source>
</evidence>
<dbReference type="Gene3D" id="3.40.960.10">
    <property type="entry name" value="VSR Endonuclease"/>
    <property type="match status" value="1"/>
</dbReference>
<dbReference type="AlphaFoldDB" id="A0A9W4T7W7"/>